<dbReference type="PROSITE" id="PS00105">
    <property type="entry name" value="AA_TRANSFER_CLASS_1"/>
    <property type="match status" value="1"/>
</dbReference>
<dbReference type="SUPFAM" id="SSF53383">
    <property type="entry name" value="PLP-dependent transferases"/>
    <property type="match status" value="1"/>
</dbReference>
<dbReference type="CDD" id="cd00609">
    <property type="entry name" value="AAT_like"/>
    <property type="match status" value="1"/>
</dbReference>
<sequence length="400" mass="43992">MSVLAKRVLEMAPSATLGMSQRSREMQERGIDVISLSVGEPDFNTPEVIKQAGIDAINNNFTHYPPVPGYMDLRKAICAKLTRDNKLTYSPNQIIVSNGGKHAIINVLLAMINPGDEVIIPAPCWVSYPEMVKFVEGTPILVHAGIEDDFKITPEKLEAAITPKTKLLIFNSPSNPTGMVYSREELKAIADVLAKHPDVYVLSDEIYEYIVFESKFESLAQFEEIKARVIIMNGVSKGYAMTGWRIGYIAAPAEIASACNKIQGQMTSAASSIAQKAAVAALMQDPTKSEDLKNMVATFRKRRDMMIEKLREIPGFKVNVPTGAFYIFPNIEGLIGKKFNGKEITCGDDLANFLLDEGHVALVGGDSFGDPHSIRISYATSEDKLMESARRIKEAVAKLQ</sequence>
<dbReference type="Pfam" id="PF00155">
    <property type="entry name" value="Aminotran_1_2"/>
    <property type="match status" value="1"/>
</dbReference>
<accession>A0A9D9DSW9</accession>
<dbReference type="InterPro" id="IPR004839">
    <property type="entry name" value="Aminotransferase_I/II_large"/>
</dbReference>
<dbReference type="FunFam" id="3.40.640.10:FF:000033">
    <property type="entry name" value="Aspartate aminotransferase"/>
    <property type="match status" value="1"/>
</dbReference>
<dbReference type="InterPro" id="IPR050596">
    <property type="entry name" value="AspAT/PAT-like"/>
</dbReference>
<dbReference type="EC" id="2.6.1.-" evidence="6"/>
<organism evidence="8 9">
    <name type="scientific">Candidatus Pullibacteroides excrementavium</name>
    <dbReference type="NCBI Taxonomy" id="2840905"/>
    <lineage>
        <taxon>Bacteria</taxon>
        <taxon>Pseudomonadati</taxon>
        <taxon>Bacteroidota</taxon>
        <taxon>Bacteroidia</taxon>
        <taxon>Bacteroidales</taxon>
        <taxon>Candidatus Pullibacteroides</taxon>
    </lineage>
</organism>
<dbReference type="Gene3D" id="3.40.640.10">
    <property type="entry name" value="Type I PLP-dependent aspartate aminotransferase-like (Major domain)"/>
    <property type="match status" value="1"/>
</dbReference>
<dbReference type="InterPro" id="IPR004838">
    <property type="entry name" value="NHTrfase_class1_PyrdxlP-BS"/>
</dbReference>
<dbReference type="EMBL" id="JADIMZ010000013">
    <property type="protein sequence ID" value="MBO8431866.1"/>
    <property type="molecule type" value="Genomic_DNA"/>
</dbReference>
<evidence type="ECO:0000256" key="4">
    <source>
        <dbReference type="ARBA" id="ARBA00022679"/>
    </source>
</evidence>
<dbReference type="PANTHER" id="PTHR46383">
    <property type="entry name" value="ASPARTATE AMINOTRANSFERASE"/>
    <property type="match status" value="1"/>
</dbReference>
<evidence type="ECO:0000256" key="6">
    <source>
        <dbReference type="RuleBase" id="RU000481"/>
    </source>
</evidence>
<evidence type="ECO:0000313" key="9">
    <source>
        <dbReference type="Proteomes" id="UP000823612"/>
    </source>
</evidence>
<dbReference type="GO" id="GO:0030170">
    <property type="term" value="F:pyridoxal phosphate binding"/>
    <property type="evidence" value="ECO:0007669"/>
    <property type="project" value="InterPro"/>
</dbReference>
<dbReference type="InterPro" id="IPR015422">
    <property type="entry name" value="PyrdxlP-dep_Trfase_small"/>
</dbReference>
<evidence type="ECO:0000256" key="2">
    <source>
        <dbReference type="ARBA" id="ARBA00007441"/>
    </source>
</evidence>
<dbReference type="Gene3D" id="3.90.1150.10">
    <property type="entry name" value="Aspartate Aminotransferase, domain 1"/>
    <property type="match status" value="1"/>
</dbReference>
<name>A0A9D9DSW9_9BACT</name>
<gene>
    <name evidence="8" type="ORF">IAB08_01035</name>
</gene>
<evidence type="ECO:0000313" key="8">
    <source>
        <dbReference type="EMBL" id="MBO8431866.1"/>
    </source>
</evidence>
<dbReference type="GO" id="GO:0006520">
    <property type="term" value="P:amino acid metabolic process"/>
    <property type="evidence" value="ECO:0007669"/>
    <property type="project" value="InterPro"/>
</dbReference>
<evidence type="ECO:0000256" key="3">
    <source>
        <dbReference type="ARBA" id="ARBA00022576"/>
    </source>
</evidence>
<evidence type="ECO:0000256" key="5">
    <source>
        <dbReference type="ARBA" id="ARBA00022898"/>
    </source>
</evidence>
<dbReference type="GO" id="GO:0008483">
    <property type="term" value="F:transaminase activity"/>
    <property type="evidence" value="ECO:0007669"/>
    <property type="project" value="UniProtKB-KW"/>
</dbReference>
<reference evidence="8" key="1">
    <citation type="submission" date="2020-10" db="EMBL/GenBank/DDBJ databases">
        <authorList>
            <person name="Gilroy R."/>
        </authorList>
    </citation>
    <scope>NUCLEOTIDE SEQUENCE</scope>
    <source>
        <strain evidence="8">2889</strain>
    </source>
</reference>
<keyword evidence="3 6" id="KW-0032">Aminotransferase</keyword>
<feature type="domain" description="Aminotransferase class I/classII large" evidence="7">
    <location>
        <begin position="32"/>
        <end position="390"/>
    </location>
</feature>
<keyword evidence="4 6" id="KW-0808">Transferase</keyword>
<dbReference type="Proteomes" id="UP000823612">
    <property type="component" value="Unassembled WGS sequence"/>
</dbReference>
<protein>
    <recommendedName>
        <fullName evidence="6">Aminotransferase</fullName>
        <ecNumber evidence="6">2.6.1.-</ecNumber>
    </recommendedName>
</protein>
<comment type="caution">
    <text evidence="8">The sequence shown here is derived from an EMBL/GenBank/DDBJ whole genome shotgun (WGS) entry which is preliminary data.</text>
</comment>
<dbReference type="InterPro" id="IPR015421">
    <property type="entry name" value="PyrdxlP-dep_Trfase_major"/>
</dbReference>
<evidence type="ECO:0000259" key="7">
    <source>
        <dbReference type="Pfam" id="PF00155"/>
    </source>
</evidence>
<comment type="cofactor">
    <cofactor evidence="1 6">
        <name>pyridoxal 5'-phosphate</name>
        <dbReference type="ChEBI" id="CHEBI:597326"/>
    </cofactor>
</comment>
<comment type="similarity">
    <text evidence="2 6">Belongs to the class-I pyridoxal-phosphate-dependent aminotransferase family.</text>
</comment>
<dbReference type="AlphaFoldDB" id="A0A9D9DSW9"/>
<dbReference type="InterPro" id="IPR015424">
    <property type="entry name" value="PyrdxlP-dep_Trfase"/>
</dbReference>
<proteinExistence type="inferred from homology"/>
<reference evidence="8" key="2">
    <citation type="journal article" date="2021" name="PeerJ">
        <title>Extensive microbial diversity within the chicken gut microbiome revealed by metagenomics and culture.</title>
        <authorList>
            <person name="Gilroy R."/>
            <person name="Ravi A."/>
            <person name="Getino M."/>
            <person name="Pursley I."/>
            <person name="Horton D.L."/>
            <person name="Alikhan N.F."/>
            <person name="Baker D."/>
            <person name="Gharbi K."/>
            <person name="Hall N."/>
            <person name="Watson M."/>
            <person name="Adriaenssens E.M."/>
            <person name="Foster-Nyarko E."/>
            <person name="Jarju S."/>
            <person name="Secka A."/>
            <person name="Antonio M."/>
            <person name="Oren A."/>
            <person name="Chaudhuri R.R."/>
            <person name="La Ragione R."/>
            <person name="Hildebrand F."/>
            <person name="Pallen M.J."/>
        </authorList>
    </citation>
    <scope>NUCLEOTIDE SEQUENCE</scope>
    <source>
        <strain evidence="8">2889</strain>
    </source>
</reference>
<keyword evidence="5" id="KW-0663">Pyridoxal phosphate</keyword>
<dbReference type="PANTHER" id="PTHR46383:SF1">
    <property type="entry name" value="ASPARTATE AMINOTRANSFERASE"/>
    <property type="match status" value="1"/>
</dbReference>
<evidence type="ECO:0000256" key="1">
    <source>
        <dbReference type="ARBA" id="ARBA00001933"/>
    </source>
</evidence>